<dbReference type="EMBL" id="CAEZZU010000074">
    <property type="protein sequence ID" value="CAB4777350.1"/>
    <property type="molecule type" value="Genomic_DNA"/>
</dbReference>
<evidence type="ECO:0000256" key="5">
    <source>
        <dbReference type="ARBA" id="ARBA00022692"/>
    </source>
</evidence>
<feature type="transmembrane region" description="Helical" evidence="8">
    <location>
        <begin position="20"/>
        <end position="41"/>
    </location>
</feature>
<dbReference type="InterPro" id="IPR035906">
    <property type="entry name" value="MetI-like_sf"/>
</dbReference>
<feature type="transmembrane region" description="Helical" evidence="8">
    <location>
        <begin position="379"/>
        <end position="401"/>
    </location>
</feature>
<keyword evidence="2" id="KW-0813">Transport</keyword>
<evidence type="ECO:0000256" key="6">
    <source>
        <dbReference type="ARBA" id="ARBA00022989"/>
    </source>
</evidence>
<feature type="transmembrane region" description="Helical" evidence="8">
    <location>
        <begin position="133"/>
        <end position="152"/>
    </location>
</feature>
<feature type="transmembrane region" description="Helical" evidence="8">
    <location>
        <begin position="98"/>
        <end position="121"/>
    </location>
</feature>
<protein>
    <submittedName>
        <fullName evidence="11">Unannotated protein</fullName>
    </submittedName>
</protein>
<dbReference type="SUPFAM" id="SSF161098">
    <property type="entry name" value="MetI-like"/>
    <property type="match status" value="2"/>
</dbReference>
<name>A0A6J6VYX0_9ZZZZ</name>
<dbReference type="PANTHER" id="PTHR43357:SF4">
    <property type="entry name" value="INNER MEMBRANE ABC TRANSPORTER PERMEASE PROTEIN YDCV"/>
    <property type="match status" value="1"/>
</dbReference>
<sequence>MDRHRPALTLIRRVSLGTAAVFFAVFFLWPISTVIARGVFVDGALDLSPLTKLLSNSGLRRIILFTFLQASVSTLGAVVLGIPGAYAFSRLAFRGRAAVLALLTLPFVLPTVVVGSAFVALLGENGPLGGLHLNGSLAAIVLAQICFNYAVVVRSVGSQWSHIDHSAAQASRTLGAGPARTWFRVTLPAIKPSIVSSALIVFLFCFTSFGLILILGGPRTSTIETEIYRATMQSLDLRTAAALSILQILVVGGVILGGMRAGRVDARSARWRPSHSGLLKLNNERRLALTANLCVVALLVGAPLGVLLVRSFTTSSGYGLNWYRSLGRLGSTGLAETPLKALSNSLTFAAVATFIAVPLGLIIALAVTVKSGRSRSARVMEGAVMLPLGVSAVTLGLGYLLTLDTPPLDLRTSWWLIPIAQAIVATPFVVRIAVPIIASTDQRLRDAAALLGARPSRVWRSVDLPVIRSAIATGAGFAFAISLGEFGATAFIVRPDTTTLPIAIYRLLGRPGEANFGAAMASAVLLMGATAAILLLLDRDSMGSRS</sequence>
<dbReference type="Gene3D" id="1.10.3720.10">
    <property type="entry name" value="MetI-like"/>
    <property type="match status" value="2"/>
</dbReference>
<dbReference type="GO" id="GO:0005886">
    <property type="term" value="C:plasma membrane"/>
    <property type="evidence" value="ECO:0007669"/>
    <property type="project" value="UniProtKB-SubCell"/>
</dbReference>
<feature type="transmembrane region" description="Helical" evidence="8">
    <location>
        <begin position="470"/>
        <end position="494"/>
    </location>
</feature>
<keyword evidence="6 8" id="KW-1133">Transmembrane helix</keyword>
<evidence type="ECO:0000256" key="8">
    <source>
        <dbReference type="SAM" id="Phobius"/>
    </source>
</evidence>
<dbReference type="CDD" id="cd06261">
    <property type="entry name" value="TM_PBP2"/>
    <property type="match status" value="2"/>
</dbReference>
<evidence type="ECO:0000256" key="2">
    <source>
        <dbReference type="ARBA" id="ARBA00022448"/>
    </source>
</evidence>
<dbReference type="EMBL" id="CAEZWM010000094">
    <property type="protein sequence ID" value="CAB4658914.1"/>
    <property type="molecule type" value="Genomic_DNA"/>
</dbReference>
<feature type="transmembrane region" description="Helical" evidence="8">
    <location>
        <begin position="237"/>
        <end position="258"/>
    </location>
</feature>
<evidence type="ECO:0000256" key="1">
    <source>
        <dbReference type="ARBA" id="ARBA00004429"/>
    </source>
</evidence>
<reference evidence="11" key="1">
    <citation type="submission" date="2020-05" db="EMBL/GenBank/DDBJ databases">
        <authorList>
            <person name="Chiriac C."/>
            <person name="Salcher M."/>
            <person name="Ghai R."/>
            <person name="Kavagutti S V."/>
        </authorList>
    </citation>
    <scope>NUCLEOTIDE SEQUENCE</scope>
</reference>
<evidence type="ECO:0000259" key="9">
    <source>
        <dbReference type="PROSITE" id="PS50928"/>
    </source>
</evidence>
<gene>
    <name evidence="10" type="ORF">UFOPK2242_00840</name>
    <name evidence="11" type="ORF">UFOPK2925_00624</name>
</gene>
<comment type="subcellular location">
    <subcellularLocation>
        <location evidence="1">Cell inner membrane</location>
        <topology evidence="1">Multi-pass membrane protein</topology>
    </subcellularLocation>
</comment>
<dbReference type="Pfam" id="PF00528">
    <property type="entry name" value="BPD_transp_1"/>
    <property type="match status" value="2"/>
</dbReference>
<keyword evidence="7 8" id="KW-0472">Membrane</keyword>
<feature type="domain" description="ABC transmembrane type-1" evidence="9">
    <location>
        <begin position="342"/>
        <end position="537"/>
    </location>
</feature>
<evidence type="ECO:0000256" key="7">
    <source>
        <dbReference type="ARBA" id="ARBA00023136"/>
    </source>
</evidence>
<feature type="transmembrane region" description="Helical" evidence="8">
    <location>
        <begin position="514"/>
        <end position="537"/>
    </location>
</feature>
<organism evidence="11">
    <name type="scientific">freshwater metagenome</name>
    <dbReference type="NCBI Taxonomy" id="449393"/>
    <lineage>
        <taxon>unclassified sequences</taxon>
        <taxon>metagenomes</taxon>
        <taxon>ecological metagenomes</taxon>
    </lineage>
</organism>
<evidence type="ECO:0000256" key="3">
    <source>
        <dbReference type="ARBA" id="ARBA00022475"/>
    </source>
</evidence>
<feature type="transmembrane region" description="Helical" evidence="8">
    <location>
        <begin position="194"/>
        <end position="217"/>
    </location>
</feature>
<accession>A0A6J6VYX0</accession>
<dbReference type="AlphaFoldDB" id="A0A6J6VYX0"/>
<feature type="transmembrane region" description="Helical" evidence="8">
    <location>
        <begin position="61"/>
        <end position="86"/>
    </location>
</feature>
<dbReference type="PROSITE" id="PS50928">
    <property type="entry name" value="ABC_TM1"/>
    <property type="match status" value="2"/>
</dbReference>
<feature type="transmembrane region" description="Helical" evidence="8">
    <location>
        <begin position="346"/>
        <end position="367"/>
    </location>
</feature>
<feature type="transmembrane region" description="Helical" evidence="8">
    <location>
        <begin position="287"/>
        <end position="309"/>
    </location>
</feature>
<evidence type="ECO:0000313" key="10">
    <source>
        <dbReference type="EMBL" id="CAB4658914.1"/>
    </source>
</evidence>
<keyword evidence="4" id="KW-0997">Cell inner membrane</keyword>
<dbReference type="PANTHER" id="PTHR43357">
    <property type="entry name" value="INNER MEMBRANE ABC TRANSPORTER PERMEASE PROTEIN YDCV"/>
    <property type="match status" value="1"/>
</dbReference>
<dbReference type="GO" id="GO:0055085">
    <property type="term" value="P:transmembrane transport"/>
    <property type="evidence" value="ECO:0007669"/>
    <property type="project" value="InterPro"/>
</dbReference>
<feature type="domain" description="ABC transmembrane type-1" evidence="9">
    <location>
        <begin position="63"/>
        <end position="256"/>
    </location>
</feature>
<dbReference type="InterPro" id="IPR000515">
    <property type="entry name" value="MetI-like"/>
</dbReference>
<proteinExistence type="predicted"/>
<keyword evidence="3" id="KW-1003">Cell membrane</keyword>
<evidence type="ECO:0000256" key="4">
    <source>
        <dbReference type="ARBA" id="ARBA00022519"/>
    </source>
</evidence>
<evidence type="ECO:0000313" key="11">
    <source>
        <dbReference type="EMBL" id="CAB4777350.1"/>
    </source>
</evidence>
<feature type="transmembrane region" description="Helical" evidence="8">
    <location>
        <begin position="413"/>
        <end position="434"/>
    </location>
</feature>
<keyword evidence="5 8" id="KW-0812">Transmembrane</keyword>